<dbReference type="PANTHER" id="PTHR11346">
    <property type="entry name" value="GALECTIN"/>
    <property type="match status" value="1"/>
</dbReference>
<dbReference type="SUPFAM" id="SSF49899">
    <property type="entry name" value="Concanavalin A-like lectins/glucanases"/>
    <property type="match status" value="1"/>
</dbReference>
<comment type="caution">
    <text evidence="4">The sequence shown here is derived from an EMBL/GenBank/DDBJ whole genome shotgun (WGS) entry which is preliminary data.</text>
</comment>
<dbReference type="GO" id="GO:0005829">
    <property type="term" value="C:cytosol"/>
    <property type="evidence" value="ECO:0007669"/>
    <property type="project" value="TreeGrafter"/>
</dbReference>
<evidence type="ECO:0000256" key="2">
    <source>
        <dbReference type="RuleBase" id="RU102079"/>
    </source>
</evidence>
<dbReference type="InterPro" id="IPR001079">
    <property type="entry name" value="Galectin_CRD"/>
</dbReference>
<dbReference type="GO" id="GO:0005634">
    <property type="term" value="C:nucleus"/>
    <property type="evidence" value="ECO:0007669"/>
    <property type="project" value="TreeGrafter"/>
</dbReference>
<dbReference type="Gene3D" id="2.60.120.200">
    <property type="match status" value="1"/>
</dbReference>
<feature type="domain" description="Galectin" evidence="3">
    <location>
        <begin position="29"/>
        <end position="157"/>
    </location>
</feature>
<evidence type="ECO:0000256" key="1">
    <source>
        <dbReference type="ARBA" id="ARBA00022734"/>
    </source>
</evidence>
<dbReference type="GO" id="GO:2000562">
    <property type="term" value="P:negative regulation of CD4-positive, alpha-beta T cell proliferation"/>
    <property type="evidence" value="ECO:0007669"/>
    <property type="project" value="TreeGrafter"/>
</dbReference>
<dbReference type="PROSITE" id="PS51304">
    <property type="entry name" value="GALECTIN"/>
    <property type="match status" value="1"/>
</dbReference>
<dbReference type="Pfam" id="PF00337">
    <property type="entry name" value="Gal-bind_lectin"/>
    <property type="match status" value="1"/>
</dbReference>
<dbReference type="GO" id="GO:0032689">
    <property type="term" value="P:negative regulation of type II interferon production"/>
    <property type="evidence" value="ECO:0007669"/>
    <property type="project" value="TreeGrafter"/>
</dbReference>
<dbReference type="GO" id="GO:0010628">
    <property type="term" value="P:positive regulation of gene expression"/>
    <property type="evidence" value="ECO:0007669"/>
    <property type="project" value="TreeGrafter"/>
</dbReference>
<dbReference type="GO" id="GO:0016936">
    <property type="term" value="F:galactoside binding"/>
    <property type="evidence" value="ECO:0007669"/>
    <property type="project" value="TreeGrafter"/>
</dbReference>
<dbReference type="CDD" id="cd00070">
    <property type="entry name" value="GLECT"/>
    <property type="match status" value="1"/>
</dbReference>
<evidence type="ECO:0000259" key="3">
    <source>
        <dbReference type="PROSITE" id="PS51304"/>
    </source>
</evidence>
<dbReference type="FunFam" id="2.60.120.200:FF:000023">
    <property type="entry name" value="Galectin"/>
    <property type="match status" value="1"/>
</dbReference>
<reference evidence="4 5" key="1">
    <citation type="journal article" date="2020" name="Nature">
        <title>Six reference-quality genomes reveal evolution of bat adaptations.</title>
        <authorList>
            <person name="Jebb D."/>
            <person name="Huang Z."/>
            <person name="Pippel M."/>
            <person name="Hughes G.M."/>
            <person name="Lavrichenko K."/>
            <person name="Devanna P."/>
            <person name="Winkler S."/>
            <person name="Jermiin L.S."/>
            <person name="Skirmuntt E.C."/>
            <person name="Katzourakis A."/>
            <person name="Burkitt-Gray L."/>
            <person name="Ray D.A."/>
            <person name="Sullivan K.A.M."/>
            <person name="Roscito J.G."/>
            <person name="Kirilenko B.M."/>
            <person name="Davalos L.M."/>
            <person name="Corthals A.P."/>
            <person name="Power M.L."/>
            <person name="Jones G."/>
            <person name="Ransome R.D."/>
            <person name="Dechmann D.K.N."/>
            <person name="Locatelli A.G."/>
            <person name="Puechmaille S.J."/>
            <person name="Fedrigo O."/>
            <person name="Jarvis E.D."/>
            <person name="Hiller M."/>
            <person name="Vernes S.C."/>
            <person name="Myers E.W."/>
            <person name="Teeling E.C."/>
        </authorList>
    </citation>
    <scope>NUCLEOTIDE SEQUENCE [LARGE SCALE GENOMIC DNA]</scope>
    <source>
        <strain evidence="4">Bat1K_MPI-CBG_1</strain>
    </source>
</reference>
<dbReference type="EMBL" id="JABVXQ010000008">
    <property type="protein sequence ID" value="KAF6094589.1"/>
    <property type="molecule type" value="Genomic_DNA"/>
</dbReference>
<dbReference type="InterPro" id="IPR013320">
    <property type="entry name" value="ConA-like_dom_sf"/>
</dbReference>
<dbReference type="InterPro" id="IPR044156">
    <property type="entry name" value="Galectin-like"/>
</dbReference>
<dbReference type="AlphaFoldDB" id="A0A833ZL49"/>
<accession>A0A833ZL49</accession>
<evidence type="ECO:0000313" key="4">
    <source>
        <dbReference type="EMBL" id="KAF6094589.1"/>
    </source>
</evidence>
<dbReference type="SMART" id="SM00908">
    <property type="entry name" value="Gal-bind_lectin"/>
    <property type="match status" value="1"/>
</dbReference>
<dbReference type="GO" id="GO:0030246">
    <property type="term" value="F:carbohydrate binding"/>
    <property type="evidence" value="ECO:0007669"/>
    <property type="project" value="UniProtKB-UniRule"/>
</dbReference>
<evidence type="ECO:0000313" key="5">
    <source>
        <dbReference type="Proteomes" id="UP000664940"/>
    </source>
</evidence>
<keyword evidence="1 2" id="KW-0430">Lectin</keyword>
<protein>
    <recommendedName>
        <fullName evidence="2">Galectin</fullName>
    </recommendedName>
</protein>
<organism evidence="4 5">
    <name type="scientific">Phyllostomus discolor</name>
    <name type="common">pale spear-nosed bat</name>
    <dbReference type="NCBI Taxonomy" id="89673"/>
    <lineage>
        <taxon>Eukaryota</taxon>
        <taxon>Metazoa</taxon>
        <taxon>Chordata</taxon>
        <taxon>Craniata</taxon>
        <taxon>Vertebrata</taxon>
        <taxon>Euteleostomi</taxon>
        <taxon>Mammalia</taxon>
        <taxon>Eutheria</taxon>
        <taxon>Laurasiatheria</taxon>
        <taxon>Chiroptera</taxon>
        <taxon>Yangochiroptera</taxon>
        <taxon>Phyllostomidae</taxon>
        <taxon>Phyllostominae</taxon>
        <taxon>Phyllostomus</taxon>
    </lineage>
</organism>
<proteinExistence type="predicted"/>
<name>A0A833ZL49_9CHIR</name>
<dbReference type="SMART" id="SM00276">
    <property type="entry name" value="GLECT"/>
    <property type="match status" value="1"/>
</dbReference>
<sequence length="157" mass="17450">MQSVPGQMLSNPVIPPVMYPSPTYPTALLHRHPRWSVHPGKSITVSGTVLPSAQRFHINLRSGSDIAFQINSRFNENSVVRNTRINGSWGTEETYLPGSMPFSRGQGFSVWIMCEDTGYKVAVNGQHLFDYNHRLQNLPAINVLEVGGDIQLTSLDT</sequence>
<dbReference type="PANTHER" id="PTHR11346:SF80">
    <property type="entry name" value="GALECTIN-9C"/>
    <property type="match status" value="1"/>
</dbReference>
<gene>
    <name evidence="4" type="ORF">HJG60_007607</name>
</gene>
<dbReference type="Proteomes" id="UP000664940">
    <property type="component" value="Unassembled WGS sequence"/>
</dbReference>